<dbReference type="GeneID" id="9753371"/>
<proteinExistence type="predicted"/>
<dbReference type="KEGG" id="vdi:Vdis_2414"/>
<reference evidence="2 3" key="1">
    <citation type="journal article" date="2010" name="Stand. Genomic Sci.">
        <title>Complete genome sequence of Vulcanisaeta distributa type strain (IC-017).</title>
        <authorList>
            <person name="Mavromatis K."/>
            <person name="Sikorski J."/>
            <person name="Pabst E."/>
            <person name="Teshima H."/>
            <person name="Lapidus A."/>
            <person name="Lucas S."/>
            <person name="Nolan M."/>
            <person name="Glavina Del Rio T."/>
            <person name="Cheng J.F."/>
            <person name="Bruce D."/>
            <person name="Goodwin L."/>
            <person name="Pitluck S."/>
            <person name="Liolios K."/>
            <person name="Ivanova N."/>
            <person name="Mikhailova N."/>
            <person name="Pati A."/>
            <person name="Chen A."/>
            <person name="Palaniappan K."/>
            <person name="Land M."/>
            <person name="Hauser L."/>
            <person name="Chang Y.J."/>
            <person name="Jeffries C.D."/>
            <person name="Rohde M."/>
            <person name="Spring S."/>
            <person name="Goker M."/>
            <person name="Wirth R."/>
            <person name="Woyke T."/>
            <person name="Bristow J."/>
            <person name="Eisen J.A."/>
            <person name="Markowitz V."/>
            <person name="Hugenholtz P."/>
            <person name="Klenk H.P."/>
            <person name="Kyrpides N.C."/>
        </authorList>
    </citation>
    <scope>NUCLEOTIDE SEQUENCE [LARGE SCALE GENOMIC DNA]</scope>
    <source>
        <strain evidence="3">DSM 14429 / JCM 11212 / NBRC 100878 / IC-017</strain>
    </source>
</reference>
<evidence type="ECO:0000256" key="1">
    <source>
        <dbReference type="SAM" id="Phobius"/>
    </source>
</evidence>
<keyword evidence="1" id="KW-0812">Transmembrane</keyword>
<feature type="transmembrane region" description="Helical" evidence="1">
    <location>
        <begin position="51"/>
        <end position="72"/>
    </location>
</feature>
<dbReference type="RefSeq" id="WP_013337506.1">
    <property type="nucleotide sequence ID" value="NC_014537.1"/>
</dbReference>
<reference evidence="3" key="2">
    <citation type="journal article" date="2010" name="Stand. Genomic Sci.">
        <title>Complete genome sequence of Vulcanisaeta distributa type strain (IC-017T).</title>
        <authorList>
            <person name="Mavromatis K."/>
            <person name="Sikorski J."/>
            <person name="Pabst E."/>
            <person name="Teshima H."/>
            <person name="Lapidus A."/>
            <person name="Lucas S."/>
            <person name="Nolan M."/>
            <person name="Glavina Del Rio T."/>
            <person name="Cheng J."/>
            <person name="Bruce D."/>
            <person name="Goodwin L."/>
            <person name="Pitluck S."/>
            <person name="Liolios K."/>
            <person name="Ivanova N."/>
            <person name="Mikhailova N."/>
            <person name="Pati A."/>
            <person name="Chen A."/>
            <person name="Palaniappan K."/>
            <person name="Land M."/>
            <person name="Hauser L."/>
            <person name="Chang Y."/>
            <person name="Jeffries C."/>
            <person name="Rohde M."/>
            <person name="Spring S."/>
            <person name="Goker M."/>
            <person name="Wirth R."/>
            <person name="Woyke T."/>
            <person name="Bristow J."/>
            <person name="Eisen J."/>
            <person name="Markowitz V."/>
            <person name="Hugenholtz P."/>
            <person name="Klenk H."/>
            <person name="Kyrpides N."/>
        </authorList>
    </citation>
    <scope>NUCLEOTIDE SEQUENCE [LARGE SCALE GENOMIC DNA]</scope>
    <source>
        <strain evidence="3">DSM 14429 / JCM 11212 / NBRC 100878 / IC-017</strain>
    </source>
</reference>
<keyword evidence="1" id="KW-1133">Transmembrane helix</keyword>
<sequence length="135" mass="15406">MGGYVDKDFITEYQCHIVLSVLMLALTIPMIIIHTTVALISLRYLVIPRSVGLPIAIYESTYYVLLLTYLLINHYSIALLGLTVLFLVIHVGGTYLYMRGALSYLSRNRSNLRRYGYYEIAELMFIIVVIGLLVH</sequence>
<keyword evidence="1" id="KW-0472">Membrane</keyword>
<evidence type="ECO:0000313" key="3">
    <source>
        <dbReference type="Proteomes" id="UP000006681"/>
    </source>
</evidence>
<evidence type="ECO:0000313" key="2">
    <source>
        <dbReference type="EMBL" id="ADN51781.1"/>
    </source>
</evidence>
<accession>E1QRG7</accession>
<organism evidence="2 3">
    <name type="scientific">Vulcanisaeta distributa (strain DSM 14429 / JCM 11212 / NBRC 100878 / IC-017)</name>
    <dbReference type="NCBI Taxonomy" id="572478"/>
    <lineage>
        <taxon>Archaea</taxon>
        <taxon>Thermoproteota</taxon>
        <taxon>Thermoprotei</taxon>
        <taxon>Thermoproteales</taxon>
        <taxon>Thermoproteaceae</taxon>
        <taxon>Vulcanisaeta</taxon>
    </lineage>
</organism>
<gene>
    <name evidence="2" type="ordered locus">Vdis_2414</name>
</gene>
<dbReference type="EMBL" id="CP002100">
    <property type="protein sequence ID" value="ADN51781.1"/>
    <property type="molecule type" value="Genomic_DNA"/>
</dbReference>
<dbReference type="HOGENOM" id="CLU_2056191_0_0_2"/>
<feature type="transmembrane region" description="Helical" evidence="1">
    <location>
        <begin position="78"/>
        <end position="97"/>
    </location>
</feature>
<dbReference type="AlphaFoldDB" id="E1QRG7"/>
<feature type="transmembrane region" description="Helical" evidence="1">
    <location>
        <begin position="17"/>
        <end position="39"/>
    </location>
</feature>
<dbReference type="Proteomes" id="UP000006681">
    <property type="component" value="Chromosome"/>
</dbReference>
<feature type="transmembrane region" description="Helical" evidence="1">
    <location>
        <begin position="117"/>
        <end position="134"/>
    </location>
</feature>
<protein>
    <submittedName>
        <fullName evidence="2">Uncharacterized protein</fullName>
    </submittedName>
</protein>
<keyword evidence="3" id="KW-1185">Reference proteome</keyword>
<name>E1QRG7_VULDI</name>
<dbReference type="eggNOG" id="arCOG07053">
    <property type="taxonomic scope" value="Archaea"/>
</dbReference>